<dbReference type="EMBL" id="AP022565">
    <property type="protein sequence ID" value="BBX25328.1"/>
    <property type="molecule type" value="Genomic_DNA"/>
</dbReference>
<evidence type="ECO:0000313" key="1">
    <source>
        <dbReference type="EMBL" id="BBX25328.1"/>
    </source>
</evidence>
<dbReference type="KEGG" id="malv:MALV_04530"/>
<dbReference type="AlphaFoldDB" id="A0A6N4ULR6"/>
<proteinExistence type="predicted"/>
<evidence type="ECO:0000313" key="2">
    <source>
        <dbReference type="Proteomes" id="UP000466906"/>
    </source>
</evidence>
<reference evidence="1 2" key="1">
    <citation type="journal article" date="2019" name="Emerg. Microbes Infect.">
        <title>Comprehensive subspecies identification of 175 nontuberculous mycobacteria species based on 7547 genomic profiles.</title>
        <authorList>
            <person name="Matsumoto Y."/>
            <person name="Kinjo T."/>
            <person name="Motooka D."/>
            <person name="Nabeya D."/>
            <person name="Jung N."/>
            <person name="Uechi K."/>
            <person name="Horii T."/>
            <person name="Iida T."/>
            <person name="Fujita J."/>
            <person name="Nakamura S."/>
        </authorList>
    </citation>
    <scope>NUCLEOTIDE SEQUENCE [LARGE SCALE GENOMIC DNA]</scope>
    <source>
        <strain evidence="1 2">JCM 12272</strain>
    </source>
</reference>
<gene>
    <name evidence="1" type="ORF">MALV_04530</name>
</gene>
<organism evidence="1 2">
    <name type="scientific">Mycolicibacterium alvei</name>
    <dbReference type="NCBI Taxonomy" id="67081"/>
    <lineage>
        <taxon>Bacteria</taxon>
        <taxon>Bacillati</taxon>
        <taxon>Actinomycetota</taxon>
        <taxon>Actinomycetes</taxon>
        <taxon>Mycobacteriales</taxon>
        <taxon>Mycobacteriaceae</taxon>
        <taxon>Mycolicibacterium</taxon>
    </lineage>
</organism>
<name>A0A6N4ULR6_9MYCO</name>
<accession>A0A6N4ULR6</accession>
<sequence>MTKLLSFVGPHGAPVNLELPEDAPVDHVVKLVTGTPPGGWCYLTVLVDGKETRVHVRPDTFGMFFIHEK</sequence>
<dbReference type="Proteomes" id="UP000466906">
    <property type="component" value="Chromosome"/>
</dbReference>
<protein>
    <submittedName>
        <fullName evidence="1">Uncharacterized protein</fullName>
    </submittedName>
</protein>
<keyword evidence="2" id="KW-1185">Reference proteome</keyword>
<dbReference type="RefSeq" id="WP_220099791.1">
    <property type="nucleotide sequence ID" value="NZ_AP022565.1"/>
</dbReference>